<accession>J9G0E7</accession>
<sequence>ADTADATIHAALESAGNWVLFSGRFVTRYNYVGAGRAAFAIIRECSSEKRETQLIHEKMLLSEAKTAIFLDQLQQFKEQLEERVSNYLAEDLKNFMDGFDFIKQGLEYGNSDLVIKGNLVIQKVLGREPQFRNQKEFDALMESDIPLQL</sequence>
<dbReference type="EMBL" id="AMCI01005905">
    <property type="protein sequence ID" value="EJW95277.1"/>
    <property type="molecule type" value="Genomic_DNA"/>
</dbReference>
<proteinExistence type="predicted"/>
<reference evidence="1" key="1">
    <citation type="journal article" date="2012" name="PLoS ONE">
        <title>Gene sets for utilization of primary and secondary nutrition supplies in the distal gut of endangered iberian lynx.</title>
        <authorList>
            <person name="Alcaide M."/>
            <person name="Messina E."/>
            <person name="Richter M."/>
            <person name="Bargiela R."/>
            <person name="Peplies J."/>
            <person name="Huws S.A."/>
            <person name="Newbold C.J."/>
            <person name="Golyshin P.N."/>
            <person name="Simon M.A."/>
            <person name="Lopez G."/>
            <person name="Yakimov M.M."/>
            <person name="Ferrer M."/>
        </authorList>
    </citation>
    <scope>NUCLEOTIDE SEQUENCE</scope>
</reference>
<organism evidence="1">
    <name type="scientific">gut metagenome</name>
    <dbReference type="NCBI Taxonomy" id="749906"/>
    <lineage>
        <taxon>unclassified sequences</taxon>
        <taxon>metagenomes</taxon>
        <taxon>organismal metagenomes</taxon>
    </lineage>
</organism>
<evidence type="ECO:0000313" key="1">
    <source>
        <dbReference type="EMBL" id="EJW95277.1"/>
    </source>
</evidence>
<name>J9G0E7_9ZZZZ</name>
<protein>
    <submittedName>
        <fullName evidence="1">Uncharacterized protein</fullName>
    </submittedName>
</protein>
<feature type="non-terminal residue" evidence="1">
    <location>
        <position position="1"/>
    </location>
</feature>
<comment type="caution">
    <text evidence="1">The sequence shown here is derived from an EMBL/GenBank/DDBJ whole genome shotgun (WGS) entry which is preliminary data.</text>
</comment>
<gene>
    <name evidence="1" type="ORF">EVA_16615</name>
</gene>
<dbReference type="AlphaFoldDB" id="J9G0E7"/>